<protein>
    <submittedName>
        <fullName evidence="2">Uncharacterized protein</fullName>
    </submittedName>
</protein>
<sequence length="79" mass="8618">MGERYSYRTGPDRVGSHGIAPDRTGSDGIGRDRTGSDGIGRDRTGSGDNALWTRYLPSFRVGCKEITRSWRVIVSSGVE</sequence>
<organism evidence="2 3">
    <name type="scientific">Alicyclobacillus mengziensis</name>
    <dbReference type="NCBI Taxonomy" id="2931921"/>
    <lineage>
        <taxon>Bacteria</taxon>
        <taxon>Bacillati</taxon>
        <taxon>Bacillota</taxon>
        <taxon>Bacilli</taxon>
        <taxon>Bacillales</taxon>
        <taxon>Alicyclobacillaceae</taxon>
        <taxon>Alicyclobacillus</taxon>
    </lineage>
</organism>
<dbReference type="AlphaFoldDB" id="A0A9X7Z669"/>
<evidence type="ECO:0000313" key="3">
    <source>
        <dbReference type="Proteomes" id="UP000663505"/>
    </source>
</evidence>
<name>A0A9X7Z669_9BACL</name>
<feature type="region of interest" description="Disordered" evidence="1">
    <location>
        <begin position="1"/>
        <end position="48"/>
    </location>
</feature>
<gene>
    <name evidence="2" type="ORF">JZ786_00945</name>
</gene>
<proteinExistence type="predicted"/>
<reference evidence="2 3" key="1">
    <citation type="submission" date="2021-02" db="EMBL/GenBank/DDBJ databases">
        <title>Alicyclobacillus curvatus sp. nov. and Alicyclobacillus mengziensis sp. nov., two acidophilic bacteria isolated from acid mine drainage.</title>
        <authorList>
            <person name="Huang Y."/>
        </authorList>
    </citation>
    <scope>NUCLEOTIDE SEQUENCE [LARGE SCALE GENOMIC DNA]</scope>
    <source>
        <strain evidence="2 3">S30H14</strain>
    </source>
</reference>
<evidence type="ECO:0000313" key="2">
    <source>
        <dbReference type="EMBL" id="QSO47659.1"/>
    </source>
</evidence>
<evidence type="ECO:0000256" key="1">
    <source>
        <dbReference type="SAM" id="MobiDB-lite"/>
    </source>
</evidence>
<keyword evidence="3" id="KW-1185">Reference proteome</keyword>
<dbReference type="Proteomes" id="UP000663505">
    <property type="component" value="Chromosome"/>
</dbReference>
<dbReference type="EMBL" id="CP071182">
    <property type="protein sequence ID" value="QSO47659.1"/>
    <property type="molecule type" value="Genomic_DNA"/>
</dbReference>
<dbReference type="KEGG" id="afx:JZ786_00945"/>
<dbReference type="RefSeq" id="WP_206657003.1">
    <property type="nucleotide sequence ID" value="NZ_CP071182.1"/>
</dbReference>
<accession>A0A9X7Z669</accession>
<feature type="compositionally biased region" description="Basic and acidic residues" evidence="1">
    <location>
        <begin position="29"/>
        <end position="45"/>
    </location>
</feature>
<feature type="compositionally biased region" description="Basic and acidic residues" evidence="1">
    <location>
        <begin position="1"/>
        <end position="15"/>
    </location>
</feature>